<dbReference type="InterPro" id="IPR036259">
    <property type="entry name" value="MFS_trans_sf"/>
</dbReference>
<dbReference type="SUPFAM" id="SSF103473">
    <property type="entry name" value="MFS general substrate transporter"/>
    <property type="match status" value="1"/>
</dbReference>
<dbReference type="Gene3D" id="1.20.1250.20">
    <property type="entry name" value="MFS general substrate transporter like domains"/>
    <property type="match status" value="1"/>
</dbReference>
<feature type="compositionally biased region" description="Basic and acidic residues" evidence="3">
    <location>
        <begin position="58"/>
        <end position="69"/>
    </location>
</feature>
<accession>A0A6C1EAN0</accession>
<protein>
    <submittedName>
        <fullName evidence="6">Riboflavin transporter mch5</fullName>
    </submittedName>
</protein>
<dbReference type="InterPro" id="IPR050327">
    <property type="entry name" value="Proton-linked_MCT"/>
</dbReference>
<dbReference type="InterPro" id="IPR011701">
    <property type="entry name" value="MFS"/>
</dbReference>
<dbReference type="AlphaFoldDB" id="A0A6C1EAN0"/>
<sequence>MSSGNLSPKDTIVPEEQTAQLRQSDLDEDSINYNLEEDEIVPLETITSYASTLVSAKEYSKKTDDKVTDIESQPNWGETTSRAHDSDNEKEDTEDEADSFPEGGAKAWVVTFGCFMGLIACFGLLNSTGVMESHLQDNQLAKESVSTIGWLFSIFLFVCFASCIISGTYFDRNGFRTIMIVGTLFHVAGLFATANSTKYWHFILSFAVVCGFGNGIVLSPLVSVPAHYFFKRRGTALAVATIGGSVGGVVFPIMLRSFFSMKSGTDPNYGFVWGIRTLGFLDLALLTISIILAKERLPHAIEESKDGESRLRYTIRVYIVQCFDAKAFLDMKYLFCVLGTVFGELSINSAITYYGSYATSHGISANDAYTLIMIINVCGIPGRWLPGYLSDKFGRFNVAIATLLTLFIVMFVGWLPFGTNLTNMYVISALYGFCSGSVFSLLPVCCGQISKTEEFGKRYSTMYFVVAFGTLVGIPITGAIISNKTTADYQHYIIFCGLATFVSAVCYIISRAYCVGFKWVRF</sequence>
<evidence type="ECO:0000313" key="7">
    <source>
        <dbReference type="Proteomes" id="UP000501346"/>
    </source>
</evidence>
<evidence type="ECO:0000256" key="2">
    <source>
        <dbReference type="ARBA" id="ARBA00006727"/>
    </source>
</evidence>
<dbReference type="PANTHER" id="PTHR11360">
    <property type="entry name" value="MONOCARBOXYLATE TRANSPORTER"/>
    <property type="match status" value="1"/>
</dbReference>
<keyword evidence="7" id="KW-1185">Reference proteome</keyword>
<dbReference type="EMBL" id="CP049005">
    <property type="protein sequence ID" value="QID85654.1"/>
    <property type="molecule type" value="Genomic_DNA"/>
</dbReference>
<feature type="transmembrane region" description="Helical" evidence="4">
    <location>
        <begin position="492"/>
        <end position="514"/>
    </location>
</feature>
<evidence type="ECO:0000256" key="3">
    <source>
        <dbReference type="SAM" id="MobiDB-lite"/>
    </source>
</evidence>
<dbReference type="Proteomes" id="UP000501346">
    <property type="component" value="Chromosome SeVIII-SeXV"/>
</dbReference>
<dbReference type="GO" id="GO:0022857">
    <property type="term" value="F:transmembrane transporter activity"/>
    <property type="evidence" value="ECO:0007669"/>
    <property type="project" value="InterPro"/>
</dbReference>
<keyword evidence="4" id="KW-0472">Membrane</keyword>
<comment type="similarity">
    <text evidence="2">Belongs to the major facilitator superfamily. Monocarboxylate porter (TC 2.A.1.13) family.</text>
</comment>
<feature type="transmembrane region" description="Helical" evidence="4">
    <location>
        <begin position="236"/>
        <end position="259"/>
    </location>
</feature>
<dbReference type="PANTHER" id="PTHR11360:SF177">
    <property type="entry name" value="RIBOFLAVIN TRANSPORTER MCH5"/>
    <property type="match status" value="1"/>
</dbReference>
<feature type="transmembrane region" description="Helical" evidence="4">
    <location>
        <begin position="398"/>
        <end position="417"/>
    </location>
</feature>
<feature type="region of interest" description="Disordered" evidence="3">
    <location>
        <begin position="1"/>
        <end position="35"/>
    </location>
</feature>
<organism evidence="6 7">
    <name type="scientific">Saccharomyces pastorianus</name>
    <name type="common">Lager yeast</name>
    <name type="synonym">Saccharomyces cerevisiae x Saccharomyces eubayanus</name>
    <dbReference type="NCBI Taxonomy" id="27292"/>
    <lineage>
        <taxon>Eukaryota</taxon>
        <taxon>Fungi</taxon>
        <taxon>Dikarya</taxon>
        <taxon>Ascomycota</taxon>
        <taxon>Saccharomycotina</taxon>
        <taxon>Saccharomycetes</taxon>
        <taxon>Saccharomycetales</taxon>
        <taxon>Saccharomycetaceae</taxon>
        <taxon>Saccharomyces</taxon>
    </lineage>
</organism>
<keyword evidence="4" id="KW-1133">Transmembrane helix</keyword>
<feature type="transmembrane region" description="Helical" evidence="4">
    <location>
        <begin position="271"/>
        <end position="293"/>
    </location>
</feature>
<feature type="domain" description="Major facilitator superfamily (MFS) profile" evidence="5">
    <location>
        <begin position="106"/>
        <end position="514"/>
    </location>
</feature>
<dbReference type="PROSITE" id="PS50850">
    <property type="entry name" value="MFS"/>
    <property type="match status" value="1"/>
</dbReference>
<evidence type="ECO:0000256" key="4">
    <source>
        <dbReference type="SAM" id="Phobius"/>
    </source>
</evidence>
<dbReference type="Pfam" id="PF07690">
    <property type="entry name" value="MFS_1"/>
    <property type="match status" value="1"/>
</dbReference>
<dbReference type="InterPro" id="IPR020846">
    <property type="entry name" value="MFS_dom"/>
</dbReference>
<feature type="transmembrane region" description="Helical" evidence="4">
    <location>
        <begin position="177"/>
        <end position="194"/>
    </location>
</feature>
<feature type="transmembrane region" description="Helical" evidence="4">
    <location>
        <begin position="200"/>
        <end position="224"/>
    </location>
</feature>
<dbReference type="GO" id="GO:0016020">
    <property type="term" value="C:membrane"/>
    <property type="evidence" value="ECO:0007669"/>
    <property type="project" value="UniProtKB-SubCell"/>
</dbReference>
<dbReference type="OrthoDB" id="6509908at2759"/>
<reference evidence="6 7" key="1">
    <citation type="journal article" date="2019" name="BMC Genomics">
        <title>Chromosome level assembly and comparative genome analysis confirm lager-brewing yeasts originated from a single hybridization.</title>
        <authorList>
            <person name="Salazar A.N."/>
            <person name="Gorter de Vries A.R."/>
            <person name="van den Broek M."/>
            <person name="Brouwers N."/>
            <person name="de la Torre Cortes P."/>
            <person name="Kuijpers N.G.A."/>
            <person name="Daran J.G."/>
            <person name="Abeel T."/>
        </authorList>
    </citation>
    <scope>NUCLEOTIDE SEQUENCE [LARGE SCALE GENOMIC DNA]</scope>
    <source>
        <strain evidence="6 7">CBS 1483</strain>
    </source>
</reference>
<feature type="compositionally biased region" description="Acidic residues" evidence="3">
    <location>
        <begin position="88"/>
        <end position="99"/>
    </location>
</feature>
<feature type="transmembrane region" description="Helical" evidence="4">
    <location>
        <begin position="368"/>
        <end position="386"/>
    </location>
</feature>
<feature type="transmembrane region" description="Helical" evidence="4">
    <location>
        <begin position="148"/>
        <end position="170"/>
    </location>
</feature>
<feature type="region of interest" description="Disordered" evidence="3">
    <location>
        <begin position="58"/>
        <end position="100"/>
    </location>
</feature>
<keyword evidence="4" id="KW-0812">Transmembrane</keyword>
<feature type="transmembrane region" description="Helical" evidence="4">
    <location>
        <begin position="107"/>
        <end position="128"/>
    </location>
</feature>
<evidence type="ECO:0000256" key="1">
    <source>
        <dbReference type="ARBA" id="ARBA00004141"/>
    </source>
</evidence>
<evidence type="ECO:0000259" key="5">
    <source>
        <dbReference type="PROSITE" id="PS50850"/>
    </source>
</evidence>
<feature type="transmembrane region" description="Helical" evidence="4">
    <location>
        <begin position="429"/>
        <end position="449"/>
    </location>
</feature>
<dbReference type="GO" id="GO:0032218">
    <property type="term" value="P:riboflavin transport"/>
    <property type="evidence" value="ECO:0007669"/>
    <property type="project" value="TreeGrafter"/>
</dbReference>
<gene>
    <name evidence="6" type="primary">MCH5_2</name>
    <name evidence="6" type="ORF">GRS66_008237</name>
</gene>
<evidence type="ECO:0000313" key="6">
    <source>
        <dbReference type="EMBL" id="QID85654.1"/>
    </source>
</evidence>
<feature type="compositionally biased region" description="Acidic residues" evidence="3">
    <location>
        <begin position="26"/>
        <end position="35"/>
    </location>
</feature>
<feature type="compositionally biased region" description="Polar residues" evidence="3">
    <location>
        <begin position="70"/>
        <end position="80"/>
    </location>
</feature>
<proteinExistence type="inferred from homology"/>
<feature type="transmembrane region" description="Helical" evidence="4">
    <location>
        <begin position="461"/>
        <end position="480"/>
    </location>
</feature>
<comment type="subcellular location">
    <subcellularLocation>
        <location evidence="1">Membrane</location>
        <topology evidence="1">Multi-pass membrane protein</topology>
    </subcellularLocation>
</comment>
<feature type="transmembrane region" description="Helical" evidence="4">
    <location>
        <begin position="333"/>
        <end position="356"/>
    </location>
</feature>
<name>A0A6C1EAN0_SACPS</name>
<dbReference type="CDD" id="cd17352">
    <property type="entry name" value="MFS_MCT_SLC16"/>
    <property type="match status" value="1"/>
</dbReference>